<evidence type="ECO:0000259" key="2">
    <source>
        <dbReference type="Pfam" id="PF00156"/>
    </source>
</evidence>
<gene>
    <name evidence="3" type="ORF">GCM10007049_11200</name>
</gene>
<feature type="domain" description="Phosphoribosyltransferase" evidence="2">
    <location>
        <begin position="80"/>
        <end position="170"/>
    </location>
</feature>
<organism evidence="3 4">
    <name type="scientific">Echinicola pacifica</name>
    <dbReference type="NCBI Taxonomy" id="346377"/>
    <lineage>
        <taxon>Bacteria</taxon>
        <taxon>Pseudomonadati</taxon>
        <taxon>Bacteroidota</taxon>
        <taxon>Cytophagia</taxon>
        <taxon>Cytophagales</taxon>
        <taxon>Cyclobacteriaceae</taxon>
        <taxon>Echinicola</taxon>
    </lineage>
</organism>
<dbReference type="Proteomes" id="UP000619457">
    <property type="component" value="Unassembled WGS sequence"/>
</dbReference>
<dbReference type="InterPro" id="IPR051910">
    <property type="entry name" value="ComF/GntX_DNA_util-trans"/>
</dbReference>
<dbReference type="EMBL" id="BMWX01000002">
    <property type="protein sequence ID" value="GGZ20382.1"/>
    <property type="molecule type" value="Genomic_DNA"/>
</dbReference>
<evidence type="ECO:0000313" key="3">
    <source>
        <dbReference type="EMBL" id="GGZ20382.1"/>
    </source>
</evidence>
<evidence type="ECO:0000256" key="1">
    <source>
        <dbReference type="ARBA" id="ARBA00008007"/>
    </source>
</evidence>
<accession>A0A918PT62</accession>
<dbReference type="SUPFAM" id="SSF53271">
    <property type="entry name" value="PRTase-like"/>
    <property type="match status" value="1"/>
</dbReference>
<proteinExistence type="inferred from homology"/>
<dbReference type="Pfam" id="PF00156">
    <property type="entry name" value="Pribosyltran"/>
    <property type="match status" value="1"/>
</dbReference>
<comment type="similarity">
    <text evidence="1">Belongs to the ComF/GntX family.</text>
</comment>
<evidence type="ECO:0000313" key="4">
    <source>
        <dbReference type="Proteomes" id="UP000619457"/>
    </source>
</evidence>
<dbReference type="PANTHER" id="PTHR47505">
    <property type="entry name" value="DNA UTILIZATION PROTEIN YHGH"/>
    <property type="match status" value="1"/>
</dbReference>
<reference evidence="3" key="2">
    <citation type="submission" date="2020-09" db="EMBL/GenBank/DDBJ databases">
        <authorList>
            <person name="Sun Q."/>
            <person name="Kim S."/>
        </authorList>
    </citation>
    <scope>NUCLEOTIDE SEQUENCE</scope>
    <source>
        <strain evidence="3">KCTC 12368</strain>
    </source>
</reference>
<comment type="caution">
    <text evidence="3">The sequence shown here is derived from an EMBL/GenBank/DDBJ whole genome shotgun (WGS) entry which is preliminary data.</text>
</comment>
<protein>
    <recommendedName>
        <fullName evidence="2">Phosphoribosyltransferase domain-containing protein</fullName>
    </recommendedName>
</protein>
<dbReference type="AlphaFoldDB" id="A0A918PT62"/>
<keyword evidence="4" id="KW-1185">Reference proteome</keyword>
<dbReference type="CDD" id="cd06223">
    <property type="entry name" value="PRTases_typeI"/>
    <property type="match status" value="1"/>
</dbReference>
<sequence length="172" mass="19217">MGLTQATNVMAFLRFSKKGMSQKLLHALKYRKKPEIGRLLGRLYGQKLLEDGFEIRWDGIVPVPLHPLKEKRRGYNQSQMFAEGLSLVLNVPVWKALDRIEFTSTQTKKSRMERISNVEGVFGINQSFEVLGKHLLLVDDVMTTGATLSACANVLLSSKTQQVDLAVIAAGK</sequence>
<dbReference type="InterPro" id="IPR029057">
    <property type="entry name" value="PRTase-like"/>
</dbReference>
<reference evidence="3" key="1">
    <citation type="journal article" date="2014" name="Int. J. Syst. Evol. Microbiol.">
        <title>Complete genome sequence of Corynebacterium casei LMG S-19264T (=DSM 44701T), isolated from a smear-ripened cheese.</title>
        <authorList>
            <consortium name="US DOE Joint Genome Institute (JGI-PGF)"/>
            <person name="Walter F."/>
            <person name="Albersmeier A."/>
            <person name="Kalinowski J."/>
            <person name="Ruckert C."/>
        </authorList>
    </citation>
    <scope>NUCLEOTIDE SEQUENCE</scope>
    <source>
        <strain evidence="3">KCTC 12368</strain>
    </source>
</reference>
<dbReference type="Gene3D" id="3.40.50.2020">
    <property type="match status" value="1"/>
</dbReference>
<dbReference type="InterPro" id="IPR000836">
    <property type="entry name" value="PRTase_dom"/>
</dbReference>
<name>A0A918PT62_9BACT</name>
<dbReference type="PANTHER" id="PTHR47505:SF1">
    <property type="entry name" value="DNA UTILIZATION PROTEIN YHGH"/>
    <property type="match status" value="1"/>
</dbReference>